<keyword evidence="4" id="KW-0963">Cytoplasm</keyword>
<dbReference type="SMART" id="SM00829">
    <property type="entry name" value="PKS_ER"/>
    <property type="match status" value="1"/>
</dbReference>
<dbReference type="SUPFAM" id="SSF47336">
    <property type="entry name" value="ACP-like"/>
    <property type="match status" value="1"/>
</dbReference>
<dbReference type="PROSITE" id="PS50075">
    <property type="entry name" value="CARRIER"/>
    <property type="match status" value="1"/>
</dbReference>
<dbReference type="InterPro" id="IPR014043">
    <property type="entry name" value="Acyl_transferase_dom"/>
</dbReference>
<evidence type="ECO:0000256" key="2">
    <source>
        <dbReference type="ARBA" id="ARBA00004792"/>
    </source>
</evidence>
<dbReference type="PANTHER" id="PTHR43775">
    <property type="entry name" value="FATTY ACID SYNTHASE"/>
    <property type="match status" value="1"/>
</dbReference>
<dbReference type="SUPFAM" id="SSF53901">
    <property type="entry name" value="Thiolase-like"/>
    <property type="match status" value="1"/>
</dbReference>
<reference evidence="14 15" key="2">
    <citation type="journal article" date="2016" name="Genome Announc.">
        <title>Permanent Draft Genome Sequences for Two Variants of Frankia sp. Strain CpI1, the First Frankia Strain Isolated from Root Nodules of Comptonia peregrina.</title>
        <authorList>
            <person name="Oshone R."/>
            <person name="Hurst S.G.IV."/>
            <person name="Abebe-Akele F."/>
            <person name="Simpson S."/>
            <person name="Morris K."/>
            <person name="Thomas W.K."/>
            <person name="Tisa L.S."/>
        </authorList>
    </citation>
    <scope>NUCLEOTIDE SEQUENCE [LARGE SCALE GENOMIC DNA]</scope>
    <source>
        <strain evidence="15">CpI1-S</strain>
    </source>
</reference>
<dbReference type="GO" id="GO:0071770">
    <property type="term" value="P:DIM/DIP cell wall layer assembly"/>
    <property type="evidence" value="ECO:0007669"/>
    <property type="project" value="TreeGrafter"/>
</dbReference>
<evidence type="ECO:0000256" key="4">
    <source>
        <dbReference type="ARBA" id="ARBA00022490"/>
    </source>
</evidence>
<evidence type="ECO:0000256" key="10">
    <source>
        <dbReference type="SAM" id="MobiDB-lite"/>
    </source>
</evidence>
<dbReference type="InterPro" id="IPR013154">
    <property type="entry name" value="ADH-like_N"/>
</dbReference>
<sequence length="2238" mass="231134">MSEAPVQSVDVATRPGEQPASAVGAAEDGIAVIGMGCRLPGGVDSPASLWELLVARRDAIREPPPGRWVAEEYLDPTLTALGRSVPRQAGYLDDIAGFDADFFGVSQREADVLDPQHRLLLEVAWEAFDHAGLPADRLAGTSTGVFIGLNGSDYAERLVGRPEELEGSLLVNGPCVASGRIAYLLGLHGPCLTVDTACSSSLVGVHLACRSLAGGECDVAIAGGVAMMLSPRASKSMVRMSMLSPTSRCHAFDAAADGFGRGEGAGLVVLKRLADARRDGDRVLAVIRGTAVNQDGRTDGLSVPSEQAQYAVAKAALRRAGVDPADVGLVEAHGTGTTVGDPIEFRALSRAYGAGTQRCALGSVKTNLGHLEPASGVASLIKVVLCLQHAQIPANLHFHEWNPAIASVESRFFMPTDLVEWPVRDTGRVAAVSSFGFSGTNAHVVVAQAPPSAIDPLSATDSLSATDPLSATNPLSATDSLSATDPGAARVASGPGGPDVVVVPAGSAEVLPAAATRLADWLAAGADPVAGAVRDVAYTLARRRATGRGRLGVVATSREELVAGLRAFAAGRPAPNVVTGTASAGVPRDTVWVFSGQGSQWAGMGRDLLVVEPAFAAAIAEVDPLILAETGLSVLDALRAGEELAGCDRIQPVLFAVQLGLAALWRAHGVRPAAVIGHSMGEVAAAVVAGALSVADGARVICRRSRLLTRIAGAGAMATVGLDRRAVEADLAATGADREVSVAVLAAPGSTVVAGAAVRIDELVAHWTARGIPARPVAVDVASHSPQVDPLLGELARQLVELDPGRPEIGFYGTVEDSPRTVPAFDAAYWCANLRRTVRFTDAVAAAAADGHRVFLEISPNPVVARPIADSLTGGSRTPVVLPTLHRDGDGQQEFRIALAAAHCAGVPVDWSVLYPDGVIVDVPPLVFDRRRHWIDAPLPGPRTLAATPGGAGTPPLPGSHSEVPSGPVRHLWRSDVGTAAVGWLADHRVHGRAVLPGAAYCAFALSAAAEVFPGAGSGEVVLTETAFEELLDLDDHTDALMTATPQDPDRTLIEIFARSDGTENGWSRRMSGVLRRTTRPASDGGATLLDLAVAHPRRVGPDEVYRNLRRRGIDHGPAFAAITDLHAGVDNRGVWATVTVPPIAAAGVQELPIHPVLIDACAQALVVSLPAATEQGLVLPAGIDEIRVFGDTATVRYVHGWMEYPDGGDVGNPIGHVRLLDAAGTPVAALDGMRYLHHSTADSAAAGSAPTELAARIDGWLYGLAWQPAPRPPADGPGRPGRWLVLGDPTGSGRDLAAALVVAGAAAEFGLLPDAADDTQRWARGTGQAWTTAGRPERVVVVLDGPAADSDVPDVPDVPDALALSPVVAERAVRALLTVVQTLAGLSGAAPRLFTVTRGARALTPATVPDPHRGGVRGLLRVLAHEHPEFRMVHLDADPAGVLPAGAGAIAAPGGTGSGGTGSGGAGAGRGPSFAADADDLADELFAADALAPPGTPGPVAADDEIALRSGIRFVARVVPTPVTAAERHDAAHQSVRYGRDGFALRTPESGDLDDLHIAVAERRRPGPGQVEVRVRAAGVNFRDVLLALGVLPPTPIGFECAGVVTAVGPGVTVPRPGDEVIAVDLLGGGAFGSFLTTDADLTMPIPAGVDAVAAAGIPVAFATAWYALREVADLRAGESVLIHSGTGGTGLAAIAVAWLLGAEVLATAGTPEKRAYLRGIGVRHVMDSRSLDFAAQARAATGGRGVDVVLNSLPGPAIRAGLDTLAPFGRFVELGLRDILADNPLGLLPFRNSITLASVNAIELCREQRHRVVALLRELSAAFAAGDLVPLPVQSFPLASAAEAFRFMAGARHIGKIVLTVPDDGQAVAIRPGGAPSPVRPGAAYIITGGLGGVGLATAAWLTARRAGRVVLNGRSAPSPEIDKRLTELAAQGTDVRVVLGDAAEAGVAERLVAAATADDVTLRGVVHSAMVLQDAALTTITAEQLHGVWHPKVLGAARLHAATEGRPLDWFVLYSSISSLLGIPGQGAYASANSWLDGFADWRSAQGLPTISINWGVWGEIGGGEIFGARGYETIPTRDGLYALETVLALGRRHAGLLPGDPTAWIPPAGRPLSVFRAILRADGAQEAEHDGPTDIRARLRAVAAGVPRRTLFEEYLGEHLRVVLRLSQSTLDPDTPLRSFGFDSLLALELRSRLEPALGITLPGNFIWKYPTITALATGLADFADLALDGGDGS</sequence>
<dbReference type="InterPro" id="IPR014031">
    <property type="entry name" value="Ketoacyl_synth_C"/>
</dbReference>
<feature type="region of interest" description="N-terminal hotdog fold" evidence="9">
    <location>
        <begin position="955"/>
        <end position="1082"/>
    </location>
</feature>
<dbReference type="InterPro" id="IPR013968">
    <property type="entry name" value="PKS_KR"/>
</dbReference>
<keyword evidence="8" id="KW-0511">Multifunctional enzyme</keyword>
<dbReference type="SMART" id="SM00825">
    <property type="entry name" value="PKS_KS"/>
    <property type="match status" value="1"/>
</dbReference>
<dbReference type="GO" id="GO:0004312">
    <property type="term" value="F:fatty acid synthase activity"/>
    <property type="evidence" value="ECO:0007669"/>
    <property type="project" value="TreeGrafter"/>
</dbReference>
<evidence type="ECO:0000256" key="1">
    <source>
        <dbReference type="ARBA" id="ARBA00004496"/>
    </source>
</evidence>
<feature type="region of interest" description="Disordered" evidence="10">
    <location>
        <begin position="1"/>
        <end position="23"/>
    </location>
</feature>
<dbReference type="PROSITE" id="PS00606">
    <property type="entry name" value="KS3_1"/>
    <property type="match status" value="1"/>
</dbReference>
<evidence type="ECO:0000259" key="12">
    <source>
        <dbReference type="PROSITE" id="PS52004"/>
    </source>
</evidence>
<dbReference type="InterPro" id="IPR011032">
    <property type="entry name" value="GroES-like_sf"/>
</dbReference>
<dbReference type="RefSeq" id="WP_063925278.1">
    <property type="nucleotide sequence ID" value="NZ_JYFN01000011.1"/>
</dbReference>
<dbReference type="SUPFAM" id="SSF51735">
    <property type="entry name" value="NAD(P)-binding Rossmann-fold domains"/>
    <property type="match status" value="3"/>
</dbReference>
<dbReference type="SUPFAM" id="SSF55048">
    <property type="entry name" value="Probable ACP-binding domain of malonyl-CoA ACP transacylase"/>
    <property type="match status" value="1"/>
</dbReference>
<feature type="active site" description="Proton acceptor; for dehydratase activity" evidence="9">
    <location>
        <position position="988"/>
    </location>
</feature>
<dbReference type="Pfam" id="PF21089">
    <property type="entry name" value="PKS_DH_N"/>
    <property type="match status" value="1"/>
</dbReference>
<dbReference type="InterPro" id="IPR006162">
    <property type="entry name" value="Ppantetheine_attach_site"/>
</dbReference>
<gene>
    <name evidence="14" type="ORF">FF36_01946</name>
</gene>
<dbReference type="InterPro" id="IPR049551">
    <property type="entry name" value="PKS_DH_C"/>
</dbReference>
<dbReference type="InterPro" id="IPR001227">
    <property type="entry name" value="Ac_transferase_dom_sf"/>
</dbReference>
<evidence type="ECO:0000256" key="5">
    <source>
        <dbReference type="ARBA" id="ARBA00022553"/>
    </source>
</evidence>
<dbReference type="InterPro" id="IPR018201">
    <property type="entry name" value="Ketoacyl_synth_AS"/>
</dbReference>
<dbReference type="InterPro" id="IPR016036">
    <property type="entry name" value="Malonyl_transacylase_ACP-bd"/>
</dbReference>
<dbReference type="Gene3D" id="3.10.129.110">
    <property type="entry name" value="Polyketide synthase dehydratase"/>
    <property type="match status" value="1"/>
</dbReference>
<dbReference type="Gene3D" id="3.30.70.3290">
    <property type="match status" value="1"/>
</dbReference>
<dbReference type="SUPFAM" id="SSF50129">
    <property type="entry name" value="GroES-like"/>
    <property type="match status" value="1"/>
</dbReference>
<dbReference type="CDD" id="cd05195">
    <property type="entry name" value="enoyl_red"/>
    <property type="match status" value="1"/>
</dbReference>
<feature type="region of interest" description="C-terminal hotdog fold" evidence="9">
    <location>
        <begin position="1097"/>
        <end position="1245"/>
    </location>
</feature>
<dbReference type="OrthoDB" id="9778690at2"/>
<feature type="region of interest" description="Disordered" evidence="10">
    <location>
        <begin position="1455"/>
        <end position="1475"/>
    </location>
</feature>
<dbReference type="Pfam" id="PF14765">
    <property type="entry name" value="PS-DH"/>
    <property type="match status" value="1"/>
</dbReference>
<keyword evidence="5" id="KW-0597">Phosphoprotein</keyword>
<dbReference type="Gene3D" id="3.40.47.10">
    <property type="match status" value="1"/>
</dbReference>
<dbReference type="InterPro" id="IPR020841">
    <property type="entry name" value="PKS_Beta-ketoAc_synthase_dom"/>
</dbReference>
<keyword evidence="7" id="KW-0677">Repeat</keyword>
<dbReference type="PATRIC" id="fig|1502723.3.peg.676"/>
<dbReference type="InterPro" id="IPR036736">
    <property type="entry name" value="ACP-like_sf"/>
</dbReference>
<evidence type="ECO:0000256" key="7">
    <source>
        <dbReference type="ARBA" id="ARBA00022737"/>
    </source>
</evidence>
<dbReference type="GO" id="GO:0005886">
    <property type="term" value="C:plasma membrane"/>
    <property type="evidence" value="ECO:0007669"/>
    <property type="project" value="TreeGrafter"/>
</dbReference>
<feature type="domain" description="PKS/mFAS DH" evidence="13">
    <location>
        <begin position="955"/>
        <end position="1245"/>
    </location>
</feature>
<evidence type="ECO:0000259" key="11">
    <source>
        <dbReference type="PROSITE" id="PS50075"/>
    </source>
</evidence>
<organism evidence="14 15">
    <name type="scientific">Frankia torreyi</name>
    <dbReference type="NCBI Taxonomy" id="1856"/>
    <lineage>
        <taxon>Bacteria</taxon>
        <taxon>Bacillati</taxon>
        <taxon>Actinomycetota</taxon>
        <taxon>Actinomycetes</taxon>
        <taxon>Frankiales</taxon>
        <taxon>Frankiaceae</taxon>
        <taxon>Frankia</taxon>
    </lineage>
</organism>
<dbReference type="FunFam" id="3.40.47.10:FF:000019">
    <property type="entry name" value="Polyketide synthase type I"/>
    <property type="match status" value="1"/>
</dbReference>
<dbReference type="Gene3D" id="1.10.1200.10">
    <property type="entry name" value="ACP-like"/>
    <property type="match status" value="1"/>
</dbReference>
<dbReference type="PROSITE" id="PS52019">
    <property type="entry name" value="PKS_MFAS_DH"/>
    <property type="match status" value="1"/>
</dbReference>
<dbReference type="Pfam" id="PF00109">
    <property type="entry name" value="ketoacyl-synt"/>
    <property type="match status" value="1"/>
</dbReference>
<dbReference type="GO" id="GO:0006633">
    <property type="term" value="P:fatty acid biosynthetic process"/>
    <property type="evidence" value="ECO:0007669"/>
    <property type="project" value="InterPro"/>
</dbReference>
<dbReference type="Gene3D" id="3.40.50.720">
    <property type="entry name" value="NAD(P)-binding Rossmann-like Domain"/>
    <property type="match status" value="3"/>
</dbReference>
<dbReference type="FunFam" id="3.40.50.720:FF:000209">
    <property type="entry name" value="Polyketide synthase Pks12"/>
    <property type="match status" value="1"/>
</dbReference>
<dbReference type="SUPFAM" id="SSF52151">
    <property type="entry name" value="FabD/lysophospholipase-like"/>
    <property type="match status" value="1"/>
</dbReference>
<dbReference type="CDD" id="cd00833">
    <property type="entry name" value="PKS"/>
    <property type="match status" value="1"/>
</dbReference>
<evidence type="ECO:0000256" key="6">
    <source>
        <dbReference type="ARBA" id="ARBA00022679"/>
    </source>
</evidence>
<dbReference type="Pfam" id="PF13602">
    <property type="entry name" value="ADH_zinc_N_2"/>
    <property type="match status" value="1"/>
</dbReference>
<dbReference type="InterPro" id="IPR054514">
    <property type="entry name" value="RhiE-like_linker"/>
</dbReference>
<dbReference type="InterPro" id="IPR050091">
    <property type="entry name" value="PKS_NRPS_Biosynth_Enz"/>
</dbReference>
<evidence type="ECO:0000256" key="8">
    <source>
        <dbReference type="ARBA" id="ARBA00023268"/>
    </source>
</evidence>
<protein>
    <submittedName>
        <fullName evidence="14">Polyketide synthase family protein</fullName>
    </submittedName>
</protein>
<feature type="compositionally biased region" description="Gly residues" evidence="10">
    <location>
        <begin position="1455"/>
        <end position="1471"/>
    </location>
</feature>
<dbReference type="InterPro" id="IPR009081">
    <property type="entry name" value="PP-bd_ACP"/>
</dbReference>
<dbReference type="Pfam" id="PF22336">
    <property type="entry name" value="RhiE-like_linker"/>
    <property type="match status" value="1"/>
</dbReference>
<dbReference type="PANTHER" id="PTHR43775:SF37">
    <property type="entry name" value="SI:DKEY-61P9.11"/>
    <property type="match status" value="1"/>
</dbReference>
<keyword evidence="15" id="KW-1185">Reference proteome</keyword>
<dbReference type="InterPro" id="IPR016035">
    <property type="entry name" value="Acyl_Trfase/lysoPLipase"/>
</dbReference>
<dbReference type="Pfam" id="PF02801">
    <property type="entry name" value="Ketoacyl-synt_C"/>
    <property type="match status" value="1"/>
</dbReference>
<dbReference type="Pfam" id="PF08659">
    <property type="entry name" value="KR"/>
    <property type="match status" value="1"/>
</dbReference>
<dbReference type="InterPro" id="IPR016039">
    <property type="entry name" value="Thiolase-like"/>
</dbReference>
<name>A0A0D8BI09_9ACTN</name>
<keyword evidence="6" id="KW-0808">Transferase</keyword>
<dbReference type="InterPro" id="IPR049552">
    <property type="entry name" value="PKS_DH_N"/>
</dbReference>
<dbReference type="PROSITE" id="PS52004">
    <property type="entry name" value="KS3_2"/>
    <property type="match status" value="1"/>
</dbReference>
<reference evidence="15" key="1">
    <citation type="submission" date="2015-02" db="EMBL/GenBank/DDBJ databases">
        <title>Draft Genome of Frankia sp. CpI1-S.</title>
        <authorList>
            <person name="Oshone R.T."/>
            <person name="Ngom M."/>
            <person name="Ghodhbane-Gtari F."/>
            <person name="Gtari M."/>
            <person name="Morris K."/>
            <person name="Thomas K."/>
            <person name="Sen A."/>
            <person name="Tisa L.S."/>
        </authorList>
    </citation>
    <scope>NUCLEOTIDE SEQUENCE [LARGE SCALE GENOMIC DNA]</scope>
    <source>
        <strain evidence="15">CpI1-S</strain>
    </source>
</reference>
<dbReference type="GO" id="GO:0004315">
    <property type="term" value="F:3-oxoacyl-[acyl-carrier-protein] synthase activity"/>
    <property type="evidence" value="ECO:0007669"/>
    <property type="project" value="InterPro"/>
</dbReference>
<feature type="domain" description="Ketosynthase family 3 (KS3)" evidence="12">
    <location>
        <begin position="27"/>
        <end position="448"/>
    </location>
</feature>
<dbReference type="InterPro" id="IPR020807">
    <property type="entry name" value="PKS_DH"/>
</dbReference>
<feature type="domain" description="Carrier" evidence="11">
    <location>
        <begin position="2150"/>
        <end position="2228"/>
    </location>
</feature>
<dbReference type="Gene3D" id="3.90.180.10">
    <property type="entry name" value="Medium-chain alcohol dehydrogenases, catalytic domain"/>
    <property type="match status" value="1"/>
</dbReference>
<dbReference type="SMART" id="SM00826">
    <property type="entry name" value="PKS_DH"/>
    <property type="match status" value="1"/>
</dbReference>
<evidence type="ECO:0000259" key="13">
    <source>
        <dbReference type="PROSITE" id="PS52019"/>
    </source>
</evidence>
<dbReference type="InterPro" id="IPR036291">
    <property type="entry name" value="NAD(P)-bd_dom_sf"/>
</dbReference>
<dbReference type="GO" id="GO:0016491">
    <property type="term" value="F:oxidoreductase activity"/>
    <property type="evidence" value="ECO:0007669"/>
    <property type="project" value="InterPro"/>
</dbReference>
<dbReference type="InterPro" id="IPR042104">
    <property type="entry name" value="PKS_dehydratase_sf"/>
</dbReference>
<evidence type="ECO:0000256" key="9">
    <source>
        <dbReference type="PROSITE-ProRule" id="PRU01363"/>
    </source>
</evidence>
<proteinExistence type="predicted"/>
<dbReference type="PROSITE" id="PS00012">
    <property type="entry name" value="PHOSPHOPANTETHEINE"/>
    <property type="match status" value="1"/>
</dbReference>
<dbReference type="InterPro" id="IPR057326">
    <property type="entry name" value="KR_dom"/>
</dbReference>
<dbReference type="GO" id="GO:0031177">
    <property type="term" value="F:phosphopantetheine binding"/>
    <property type="evidence" value="ECO:0007669"/>
    <property type="project" value="InterPro"/>
</dbReference>
<feature type="compositionally biased region" description="Polar residues" evidence="10">
    <location>
        <begin position="465"/>
        <end position="483"/>
    </location>
</feature>
<dbReference type="Pfam" id="PF00698">
    <property type="entry name" value="Acyl_transf_1"/>
    <property type="match status" value="1"/>
</dbReference>
<feature type="active site" description="Proton donor; for dehydratase activity" evidence="9">
    <location>
        <position position="1160"/>
    </location>
</feature>
<dbReference type="InterPro" id="IPR020806">
    <property type="entry name" value="PKS_PP-bd"/>
</dbReference>
<dbReference type="InterPro" id="IPR049900">
    <property type="entry name" value="PKS_mFAS_DH"/>
</dbReference>
<comment type="pathway">
    <text evidence="2">Antibiotic biosynthesis.</text>
</comment>
<dbReference type="Pfam" id="PF00550">
    <property type="entry name" value="PP-binding"/>
    <property type="match status" value="1"/>
</dbReference>
<dbReference type="GO" id="GO:0005737">
    <property type="term" value="C:cytoplasm"/>
    <property type="evidence" value="ECO:0007669"/>
    <property type="project" value="UniProtKB-SubCell"/>
</dbReference>
<comment type="subcellular location">
    <subcellularLocation>
        <location evidence="1">Cytoplasm</location>
    </subcellularLocation>
</comment>
<dbReference type="InterPro" id="IPR020843">
    <property type="entry name" value="ER"/>
</dbReference>
<accession>A0A0D8BI09</accession>
<dbReference type="SMART" id="SM00822">
    <property type="entry name" value="PKS_KR"/>
    <property type="match status" value="1"/>
</dbReference>
<dbReference type="SMART" id="SM00823">
    <property type="entry name" value="PKS_PP"/>
    <property type="match status" value="1"/>
</dbReference>
<dbReference type="SMART" id="SM00827">
    <property type="entry name" value="PKS_AT"/>
    <property type="match status" value="1"/>
</dbReference>
<evidence type="ECO:0000256" key="3">
    <source>
        <dbReference type="ARBA" id="ARBA00022450"/>
    </source>
</evidence>
<keyword evidence="3" id="KW-0596">Phosphopantetheine</keyword>
<dbReference type="Proteomes" id="UP000032545">
    <property type="component" value="Unassembled WGS sequence"/>
</dbReference>
<feature type="region of interest" description="Disordered" evidence="10">
    <location>
        <begin position="465"/>
        <end position="494"/>
    </location>
</feature>
<dbReference type="Gene3D" id="3.40.366.10">
    <property type="entry name" value="Malonyl-Coenzyme A Acyl Carrier Protein, domain 2"/>
    <property type="match status" value="1"/>
</dbReference>
<feature type="region of interest" description="Disordered" evidence="10">
    <location>
        <begin position="939"/>
        <end position="968"/>
    </location>
</feature>
<evidence type="ECO:0000313" key="14">
    <source>
        <dbReference type="EMBL" id="KJE23761.1"/>
    </source>
</evidence>
<dbReference type="InterPro" id="IPR014030">
    <property type="entry name" value="Ketoacyl_synth_N"/>
</dbReference>
<dbReference type="EMBL" id="JYFN01000011">
    <property type="protein sequence ID" value="KJE23761.1"/>
    <property type="molecule type" value="Genomic_DNA"/>
</dbReference>
<dbReference type="Pfam" id="PF08240">
    <property type="entry name" value="ADH_N"/>
    <property type="match status" value="1"/>
</dbReference>
<evidence type="ECO:0000313" key="15">
    <source>
        <dbReference type="Proteomes" id="UP000032545"/>
    </source>
</evidence>
<comment type="caution">
    <text evidence="14">The sequence shown here is derived from an EMBL/GenBank/DDBJ whole genome shotgun (WGS) entry which is preliminary data.</text>
</comment>